<evidence type="ECO:0000256" key="1">
    <source>
        <dbReference type="SAM" id="MobiDB-lite"/>
    </source>
</evidence>
<proteinExistence type="predicted"/>
<sequence>IREAMMAKIPKKWKRRGTESGAEISMETKRGLTIVNTVISNHVLANCNESATTLNL</sequence>
<organism evidence="2 3">
    <name type="scientific">Araneus ventricosus</name>
    <name type="common">Orbweaver spider</name>
    <name type="synonym">Epeira ventricosa</name>
    <dbReference type="NCBI Taxonomy" id="182803"/>
    <lineage>
        <taxon>Eukaryota</taxon>
        <taxon>Metazoa</taxon>
        <taxon>Ecdysozoa</taxon>
        <taxon>Arthropoda</taxon>
        <taxon>Chelicerata</taxon>
        <taxon>Arachnida</taxon>
        <taxon>Araneae</taxon>
        <taxon>Araneomorphae</taxon>
        <taxon>Entelegynae</taxon>
        <taxon>Araneoidea</taxon>
        <taxon>Araneidae</taxon>
        <taxon>Araneus</taxon>
    </lineage>
</organism>
<evidence type="ECO:0000313" key="2">
    <source>
        <dbReference type="EMBL" id="GBN33289.1"/>
    </source>
</evidence>
<gene>
    <name evidence="2" type="ORF">AVEN_71030_1</name>
</gene>
<dbReference type="AlphaFoldDB" id="A0A4Y2N3N9"/>
<keyword evidence="3" id="KW-1185">Reference proteome</keyword>
<dbReference type="EMBL" id="BGPR01008359">
    <property type="protein sequence ID" value="GBN33289.1"/>
    <property type="molecule type" value="Genomic_DNA"/>
</dbReference>
<protein>
    <submittedName>
        <fullName evidence="2">Uncharacterized protein</fullName>
    </submittedName>
</protein>
<dbReference type="OrthoDB" id="2101615at2759"/>
<accession>A0A4Y2N3N9</accession>
<feature type="region of interest" description="Disordered" evidence="1">
    <location>
        <begin position="1"/>
        <end position="22"/>
    </location>
</feature>
<dbReference type="Proteomes" id="UP000499080">
    <property type="component" value="Unassembled WGS sequence"/>
</dbReference>
<evidence type="ECO:0000313" key="3">
    <source>
        <dbReference type="Proteomes" id="UP000499080"/>
    </source>
</evidence>
<comment type="caution">
    <text evidence="2">The sequence shown here is derived from an EMBL/GenBank/DDBJ whole genome shotgun (WGS) entry which is preliminary data.</text>
</comment>
<name>A0A4Y2N3N9_ARAVE</name>
<feature type="non-terminal residue" evidence="2">
    <location>
        <position position="1"/>
    </location>
</feature>
<reference evidence="2 3" key="1">
    <citation type="journal article" date="2019" name="Sci. Rep.">
        <title>Orb-weaving spider Araneus ventricosus genome elucidates the spidroin gene catalogue.</title>
        <authorList>
            <person name="Kono N."/>
            <person name="Nakamura H."/>
            <person name="Ohtoshi R."/>
            <person name="Moran D.A.P."/>
            <person name="Shinohara A."/>
            <person name="Yoshida Y."/>
            <person name="Fujiwara M."/>
            <person name="Mori M."/>
            <person name="Tomita M."/>
            <person name="Arakawa K."/>
        </authorList>
    </citation>
    <scope>NUCLEOTIDE SEQUENCE [LARGE SCALE GENOMIC DNA]</scope>
</reference>